<keyword evidence="9" id="KW-1185">Reference proteome</keyword>
<evidence type="ECO:0000256" key="1">
    <source>
        <dbReference type="ARBA" id="ARBA00007596"/>
    </source>
</evidence>
<dbReference type="Proteomes" id="UP000255139">
    <property type="component" value="Unassembled WGS sequence"/>
</dbReference>
<evidence type="ECO:0000256" key="4">
    <source>
        <dbReference type="ARBA" id="ARBA00035176"/>
    </source>
</evidence>
<dbReference type="NCBIfam" id="NF001764">
    <property type="entry name" value="PRK00504.1"/>
    <property type="match status" value="1"/>
</dbReference>
<dbReference type="GO" id="GO:0005840">
    <property type="term" value="C:ribosome"/>
    <property type="evidence" value="ECO:0007669"/>
    <property type="project" value="UniProtKB-KW"/>
</dbReference>
<evidence type="ECO:0000313" key="9">
    <source>
        <dbReference type="Proteomes" id="UP000255139"/>
    </source>
</evidence>
<evidence type="ECO:0000256" key="2">
    <source>
        <dbReference type="ARBA" id="ARBA00022980"/>
    </source>
</evidence>
<dbReference type="NCBIfam" id="TIGR01023">
    <property type="entry name" value="rpmG_bact"/>
    <property type="match status" value="1"/>
</dbReference>
<proteinExistence type="inferred from homology"/>
<dbReference type="GO" id="GO:0005737">
    <property type="term" value="C:cytoplasm"/>
    <property type="evidence" value="ECO:0007669"/>
    <property type="project" value="UniProtKB-ARBA"/>
</dbReference>
<dbReference type="GO" id="GO:0006412">
    <property type="term" value="P:translation"/>
    <property type="evidence" value="ECO:0007669"/>
    <property type="project" value="UniProtKB-UniRule"/>
</dbReference>
<reference evidence="7 8" key="1">
    <citation type="journal article" date="2014" name="Genome Announc.">
        <title>Draft genome sequences of eight enterohepatic helicobacter species isolated from both laboratory and wild rodents.</title>
        <authorList>
            <person name="Sheh A."/>
            <person name="Shen Z."/>
            <person name="Fox J.G."/>
        </authorList>
    </citation>
    <scope>NUCLEOTIDE SEQUENCE [LARGE SCALE GENOMIC DNA]</scope>
    <source>
        <strain evidence="7 8">ST1</strain>
    </source>
</reference>
<dbReference type="SUPFAM" id="SSF57829">
    <property type="entry name" value="Zn-binding ribosomal proteins"/>
    <property type="match status" value="1"/>
</dbReference>
<dbReference type="PANTHER" id="PTHR43168">
    <property type="entry name" value="50S RIBOSOMAL PROTEIN L33, CHLOROPLASTIC"/>
    <property type="match status" value="1"/>
</dbReference>
<keyword evidence="2 5" id="KW-0689">Ribosomal protein</keyword>
<dbReference type="OrthoDB" id="21586at2"/>
<dbReference type="NCBIfam" id="NF001860">
    <property type="entry name" value="PRK00595.1"/>
    <property type="match status" value="1"/>
</dbReference>
<dbReference type="Gene3D" id="2.20.28.120">
    <property type="entry name" value="Ribosomal protein L33"/>
    <property type="match status" value="1"/>
</dbReference>
<reference evidence="6 9" key="2">
    <citation type="submission" date="2018-06" db="EMBL/GenBank/DDBJ databases">
        <authorList>
            <consortium name="Pathogen Informatics"/>
            <person name="Doyle S."/>
        </authorList>
    </citation>
    <scope>NUCLEOTIDE SEQUENCE [LARGE SCALE GENOMIC DNA]</scope>
    <source>
        <strain evidence="6 9">NCTC12714</strain>
    </source>
</reference>
<dbReference type="InterPro" id="IPR001705">
    <property type="entry name" value="Ribosomal_bL33"/>
</dbReference>
<evidence type="ECO:0000256" key="5">
    <source>
        <dbReference type="HAMAP-Rule" id="MF_00294"/>
    </source>
</evidence>
<dbReference type="PROSITE" id="PS00582">
    <property type="entry name" value="RIBOSOMAL_L33"/>
    <property type="match status" value="1"/>
</dbReference>
<comment type="similarity">
    <text evidence="1 5">Belongs to the bacterial ribosomal protein bL33 family.</text>
</comment>
<dbReference type="EMBL" id="UGJE01000002">
    <property type="protein sequence ID" value="STQ85333.1"/>
    <property type="molecule type" value="Genomic_DNA"/>
</dbReference>
<dbReference type="GO" id="GO:1990904">
    <property type="term" value="C:ribonucleoprotein complex"/>
    <property type="evidence" value="ECO:0007669"/>
    <property type="project" value="UniProtKB-KW"/>
</dbReference>
<dbReference type="Proteomes" id="UP000029922">
    <property type="component" value="Unassembled WGS sequence"/>
</dbReference>
<keyword evidence="3 5" id="KW-0687">Ribonucleoprotein</keyword>
<evidence type="ECO:0000313" key="7">
    <source>
        <dbReference type="EMBL" id="TLE01404.1"/>
    </source>
</evidence>
<dbReference type="PANTHER" id="PTHR43168:SF6">
    <property type="entry name" value="LARGE RIBOSOMAL SUBUNIT PROTEIN BL33A"/>
    <property type="match status" value="1"/>
</dbReference>
<sequence>MAKANIVKIGLKCSECGDINYSTTKNVKTNTEKLELKKFCPRLNKHTLHKEVKLKTS</sequence>
<gene>
    <name evidence="5 6" type="primary">rpmG</name>
    <name evidence="7" type="ORF">LS73_001650</name>
    <name evidence="6" type="ORF">NCTC12714_00117</name>
</gene>
<organism evidence="6 9">
    <name type="scientific">Helicobacter muridarum</name>
    <dbReference type="NCBI Taxonomy" id="216"/>
    <lineage>
        <taxon>Bacteria</taxon>
        <taxon>Pseudomonadati</taxon>
        <taxon>Campylobacterota</taxon>
        <taxon>Epsilonproteobacteria</taxon>
        <taxon>Campylobacterales</taxon>
        <taxon>Helicobacteraceae</taxon>
        <taxon>Helicobacter</taxon>
    </lineage>
</organism>
<evidence type="ECO:0000313" key="6">
    <source>
        <dbReference type="EMBL" id="STQ85333.1"/>
    </source>
</evidence>
<accession>A0A099TW17</accession>
<dbReference type="InterPro" id="IPR011332">
    <property type="entry name" value="Ribosomal_zn-bd"/>
</dbReference>
<evidence type="ECO:0000256" key="3">
    <source>
        <dbReference type="ARBA" id="ARBA00023274"/>
    </source>
</evidence>
<dbReference type="STRING" id="216.LS73_02585"/>
<dbReference type="HAMAP" id="MF_00294">
    <property type="entry name" value="Ribosomal_bL33"/>
    <property type="match status" value="1"/>
</dbReference>
<dbReference type="RefSeq" id="WP_034557158.1">
    <property type="nucleotide sequence ID" value="NZ_FZML01000017.1"/>
</dbReference>
<dbReference type="InterPro" id="IPR038584">
    <property type="entry name" value="Ribosomal_bL33_sf"/>
</dbReference>
<dbReference type="EMBL" id="JRPD02000002">
    <property type="protein sequence ID" value="TLE01404.1"/>
    <property type="molecule type" value="Genomic_DNA"/>
</dbReference>
<dbReference type="InterPro" id="IPR018264">
    <property type="entry name" value="Ribosomal_bL33_CS"/>
</dbReference>
<evidence type="ECO:0000313" key="8">
    <source>
        <dbReference type="Proteomes" id="UP000029922"/>
    </source>
</evidence>
<dbReference type="GO" id="GO:0003735">
    <property type="term" value="F:structural constituent of ribosome"/>
    <property type="evidence" value="ECO:0007669"/>
    <property type="project" value="InterPro"/>
</dbReference>
<dbReference type="AlphaFoldDB" id="A0A099TW17"/>
<name>A0A099TW17_9HELI</name>
<dbReference type="Pfam" id="PF00471">
    <property type="entry name" value="Ribosomal_L33"/>
    <property type="match status" value="1"/>
</dbReference>
<protein>
    <recommendedName>
        <fullName evidence="4 5">Large ribosomal subunit protein bL33</fullName>
    </recommendedName>
</protein>